<evidence type="ECO:0000313" key="1">
    <source>
        <dbReference type="EMBL" id="MBC3930479.1"/>
    </source>
</evidence>
<gene>
    <name evidence="1" type="ORF">H8K43_02245</name>
</gene>
<sequence>MLLLRQKLLLELELLLERQLRMLELEQLRMLLEQMLLLLFCRKLPKRLPSGIRAREIFSCLYFQ</sequence>
<dbReference type="RefSeq" id="WP_186902348.1">
    <property type="nucleotide sequence ID" value="NZ_JACOGD010000001.1"/>
</dbReference>
<evidence type="ECO:0000313" key="2">
    <source>
        <dbReference type="Proteomes" id="UP000654304"/>
    </source>
</evidence>
<organism evidence="1 2">
    <name type="scientific">Undibacterium curvum</name>
    <dbReference type="NCBI Taxonomy" id="2762294"/>
    <lineage>
        <taxon>Bacteria</taxon>
        <taxon>Pseudomonadati</taxon>
        <taxon>Pseudomonadota</taxon>
        <taxon>Betaproteobacteria</taxon>
        <taxon>Burkholderiales</taxon>
        <taxon>Oxalobacteraceae</taxon>
        <taxon>Undibacterium</taxon>
    </lineage>
</organism>
<dbReference type="EMBL" id="JACOGD010000001">
    <property type="protein sequence ID" value="MBC3930479.1"/>
    <property type="molecule type" value="Genomic_DNA"/>
</dbReference>
<proteinExistence type="predicted"/>
<reference evidence="1 2" key="1">
    <citation type="submission" date="2020-08" db="EMBL/GenBank/DDBJ databases">
        <title>Novel species isolated from subtropical streams in China.</title>
        <authorList>
            <person name="Lu H."/>
        </authorList>
    </citation>
    <scope>NUCLEOTIDE SEQUENCE [LARGE SCALE GENOMIC DNA]</scope>
    <source>
        <strain evidence="1 2">CY22W</strain>
    </source>
</reference>
<accession>A0ABR7A0N2</accession>
<protein>
    <submittedName>
        <fullName evidence="1">Uncharacterized protein</fullName>
    </submittedName>
</protein>
<name>A0ABR7A0N2_9BURK</name>
<comment type="caution">
    <text evidence="1">The sequence shown here is derived from an EMBL/GenBank/DDBJ whole genome shotgun (WGS) entry which is preliminary data.</text>
</comment>
<dbReference type="Proteomes" id="UP000654304">
    <property type="component" value="Unassembled WGS sequence"/>
</dbReference>
<keyword evidence="2" id="KW-1185">Reference proteome</keyword>